<sequence>MPKVKPHRTSPSLDMTPMVDLAFLLVTFFMLTTKFAPEEAVVVDTPSSTSEIRLPESHVITISVDKDKRVFFGMDDAKPKLDLLTRVGAKYGVSFTAAQAKTFSNLSSFGVPVQQLPDFLSRDNEQRKAIKQPGIPADSLNNQFIDWVVEAQAASRKEFGKPAYIAIKGDGNADVPTVKKVIQLLQDKNINRFNLITDLESKPVAGK</sequence>
<dbReference type="GO" id="GO:0005886">
    <property type="term" value="C:plasma membrane"/>
    <property type="evidence" value="ECO:0007669"/>
    <property type="project" value="UniProtKB-SubCell"/>
</dbReference>
<dbReference type="Proteomes" id="UP000298471">
    <property type="component" value="Unassembled WGS sequence"/>
</dbReference>
<evidence type="ECO:0000256" key="6">
    <source>
        <dbReference type="ARBA" id="ARBA00023136"/>
    </source>
</evidence>
<keyword evidence="4 7" id="KW-0812">Transmembrane</keyword>
<dbReference type="GO" id="GO:0015031">
    <property type="term" value="P:protein transport"/>
    <property type="evidence" value="ECO:0007669"/>
    <property type="project" value="UniProtKB-KW"/>
</dbReference>
<evidence type="ECO:0000313" key="9">
    <source>
        <dbReference type="Proteomes" id="UP000298471"/>
    </source>
</evidence>
<evidence type="ECO:0000256" key="1">
    <source>
        <dbReference type="ARBA" id="ARBA00004162"/>
    </source>
</evidence>
<name>A0A4Z0Q860_9BACT</name>
<accession>A0A4Z0Q860</accession>
<dbReference type="RefSeq" id="WP_135396178.1">
    <property type="nucleotide sequence ID" value="NZ_SRMB01000003.1"/>
</dbReference>
<dbReference type="Pfam" id="PF02472">
    <property type="entry name" value="ExbD"/>
    <property type="match status" value="1"/>
</dbReference>
<evidence type="ECO:0000256" key="7">
    <source>
        <dbReference type="RuleBase" id="RU003879"/>
    </source>
</evidence>
<dbReference type="EMBL" id="SRMB01000003">
    <property type="protein sequence ID" value="TGE26267.1"/>
    <property type="molecule type" value="Genomic_DNA"/>
</dbReference>
<dbReference type="PANTHER" id="PTHR30558:SF3">
    <property type="entry name" value="BIOPOLYMER TRANSPORT PROTEIN EXBD-RELATED"/>
    <property type="match status" value="1"/>
</dbReference>
<keyword evidence="9" id="KW-1185">Reference proteome</keyword>
<evidence type="ECO:0000256" key="4">
    <source>
        <dbReference type="ARBA" id="ARBA00022692"/>
    </source>
</evidence>
<evidence type="ECO:0000256" key="3">
    <source>
        <dbReference type="ARBA" id="ARBA00022475"/>
    </source>
</evidence>
<gene>
    <name evidence="8" type="ORF">E5K02_15800</name>
</gene>
<reference evidence="8 9" key="1">
    <citation type="submission" date="2019-04" db="EMBL/GenBank/DDBJ databases">
        <authorList>
            <person name="Feng G."/>
            <person name="Zhang J."/>
            <person name="Zhu H."/>
        </authorList>
    </citation>
    <scope>NUCLEOTIDE SEQUENCE [LARGE SCALE GENOMIC DNA]</scope>
    <source>
        <strain evidence="8 9">9PBR-1</strain>
    </source>
</reference>
<keyword evidence="3" id="KW-1003">Cell membrane</keyword>
<evidence type="ECO:0000256" key="2">
    <source>
        <dbReference type="ARBA" id="ARBA00005811"/>
    </source>
</evidence>
<organism evidence="8 9">
    <name type="scientific">Hymenobacter metallicola</name>
    <dbReference type="NCBI Taxonomy" id="2563114"/>
    <lineage>
        <taxon>Bacteria</taxon>
        <taxon>Pseudomonadati</taxon>
        <taxon>Bacteroidota</taxon>
        <taxon>Cytophagia</taxon>
        <taxon>Cytophagales</taxon>
        <taxon>Hymenobacteraceae</taxon>
        <taxon>Hymenobacter</taxon>
    </lineage>
</organism>
<dbReference type="PANTHER" id="PTHR30558">
    <property type="entry name" value="EXBD MEMBRANE COMPONENT OF PMF-DRIVEN MACROMOLECULE IMPORT SYSTEM"/>
    <property type="match status" value="1"/>
</dbReference>
<keyword evidence="6" id="KW-0472">Membrane</keyword>
<dbReference type="OrthoDB" id="9793581at2"/>
<dbReference type="InterPro" id="IPR003400">
    <property type="entry name" value="ExbD"/>
</dbReference>
<comment type="similarity">
    <text evidence="2 7">Belongs to the ExbD/TolR family.</text>
</comment>
<keyword evidence="7" id="KW-0813">Transport</keyword>
<comment type="caution">
    <text evidence="8">The sequence shown here is derived from an EMBL/GenBank/DDBJ whole genome shotgun (WGS) entry which is preliminary data.</text>
</comment>
<keyword evidence="5" id="KW-1133">Transmembrane helix</keyword>
<keyword evidence="7" id="KW-0653">Protein transport</keyword>
<protein>
    <submittedName>
        <fullName evidence="8">Biopolymer transporter ExbD</fullName>
    </submittedName>
</protein>
<dbReference type="GO" id="GO:0022857">
    <property type="term" value="F:transmembrane transporter activity"/>
    <property type="evidence" value="ECO:0007669"/>
    <property type="project" value="InterPro"/>
</dbReference>
<proteinExistence type="inferred from homology"/>
<evidence type="ECO:0000313" key="8">
    <source>
        <dbReference type="EMBL" id="TGE26267.1"/>
    </source>
</evidence>
<comment type="subcellular location">
    <subcellularLocation>
        <location evidence="1">Cell membrane</location>
        <topology evidence="1">Single-pass membrane protein</topology>
    </subcellularLocation>
    <subcellularLocation>
        <location evidence="7">Cell membrane</location>
        <topology evidence="7">Single-pass type II membrane protein</topology>
    </subcellularLocation>
</comment>
<dbReference type="AlphaFoldDB" id="A0A4Z0Q860"/>
<evidence type="ECO:0000256" key="5">
    <source>
        <dbReference type="ARBA" id="ARBA00022989"/>
    </source>
</evidence>